<keyword evidence="4 11" id="KW-0032">Aminotransferase</keyword>
<dbReference type="AlphaFoldDB" id="A0A109REC4"/>
<organism evidence="14 15">
    <name type="scientific">Aerococcus urinae</name>
    <dbReference type="NCBI Taxonomy" id="1376"/>
    <lineage>
        <taxon>Bacteria</taxon>
        <taxon>Bacillati</taxon>
        <taxon>Bacillota</taxon>
        <taxon>Bacilli</taxon>
        <taxon>Lactobacillales</taxon>
        <taxon>Aerococcaceae</taxon>
        <taxon>Aerococcus</taxon>
    </lineage>
</organism>
<keyword evidence="7 11" id="KW-0663">Pyridoxal phosphate</keyword>
<dbReference type="InterPro" id="IPR015421">
    <property type="entry name" value="PyrdxlP-dep_Trfase_major"/>
</dbReference>
<feature type="binding site" evidence="11">
    <location>
        <begin position="76"/>
        <end position="77"/>
    </location>
    <ligand>
        <name>pyridoxal 5'-phosphate</name>
        <dbReference type="ChEBI" id="CHEBI:597326"/>
    </ligand>
</feature>
<reference evidence="13" key="2">
    <citation type="submission" date="2022-09" db="EMBL/GenBank/DDBJ databases">
        <title>Aerococcus urinae taxonomy study.</title>
        <authorList>
            <person name="Christensen J."/>
            <person name="Senneby E."/>
        </authorList>
    </citation>
    <scope>NUCLEOTIDE SEQUENCE</scope>
    <source>
        <strain evidence="13">NLD-066-U95</strain>
    </source>
</reference>
<comment type="function">
    <text evidence="1 11">Catalyzes the reversible conversion of 3-phosphohydroxypyruvate to phosphoserine and of 3-hydroxy-2-oxo-4-phosphonooxybutanoate to phosphohydroxythreonine.</text>
</comment>
<evidence type="ECO:0000256" key="2">
    <source>
        <dbReference type="ARBA" id="ARBA00005099"/>
    </source>
</evidence>
<evidence type="ECO:0000256" key="11">
    <source>
        <dbReference type="HAMAP-Rule" id="MF_00160"/>
    </source>
</evidence>
<evidence type="ECO:0000313" key="14">
    <source>
        <dbReference type="EMBL" id="QPS01044.1"/>
    </source>
</evidence>
<evidence type="ECO:0000256" key="4">
    <source>
        <dbReference type="ARBA" id="ARBA00022576"/>
    </source>
</evidence>
<dbReference type="InterPro" id="IPR015424">
    <property type="entry name" value="PyrdxlP-dep_Trfase"/>
</dbReference>
<comment type="cofactor">
    <cofactor evidence="11">
        <name>pyridoxal 5'-phosphate</name>
        <dbReference type="ChEBI" id="CHEBI:597326"/>
    </cofactor>
    <text evidence="11">Binds 1 pyridoxal phosphate per subunit.</text>
</comment>
<dbReference type="Pfam" id="PF00266">
    <property type="entry name" value="Aminotran_5"/>
    <property type="match status" value="1"/>
</dbReference>
<dbReference type="InterPro" id="IPR022278">
    <property type="entry name" value="Pser_aminoTfrase"/>
</dbReference>
<evidence type="ECO:0000256" key="7">
    <source>
        <dbReference type="ARBA" id="ARBA00022898"/>
    </source>
</evidence>
<feature type="binding site" evidence="11">
    <location>
        <position position="101"/>
    </location>
    <ligand>
        <name>pyridoxal 5'-phosphate</name>
        <dbReference type="ChEBI" id="CHEBI:597326"/>
    </ligand>
</feature>
<feature type="modified residue" description="N6-(pyridoxal phosphate)lysine" evidence="11">
    <location>
        <position position="195"/>
    </location>
</feature>
<dbReference type="EC" id="2.6.1.52" evidence="11"/>
<feature type="binding site" evidence="11">
    <location>
        <position position="171"/>
    </location>
    <ligand>
        <name>pyridoxal 5'-phosphate</name>
        <dbReference type="ChEBI" id="CHEBI:597326"/>
    </ligand>
</feature>
<dbReference type="EMBL" id="JAOTML010000001">
    <property type="protein sequence ID" value="MCY3052737.1"/>
    <property type="molecule type" value="Genomic_DNA"/>
</dbReference>
<feature type="binding site" evidence="11">
    <location>
        <begin position="236"/>
        <end position="237"/>
    </location>
    <ligand>
        <name>pyridoxal 5'-phosphate</name>
        <dbReference type="ChEBI" id="CHEBI:597326"/>
    </ligand>
</feature>
<keyword evidence="6 11" id="KW-0808">Transferase</keyword>
<feature type="binding site" evidence="11">
    <location>
        <position position="42"/>
    </location>
    <ligand>
        <name>L-glutamate</name>
        <dbReference type="ChEBI" id="CHEBI:29985"/>
    </ligand>
</feature>
<evidence type="ECO:0000256" key="5">
    <source>
        <dbReference type="ARBA" id="ARBA00022605"/>
    </source>
</evidence>
<evidence type="ECO:0000256" key="10">
    <source>
        <dbReference type="ARBA" id="ARBA00049007"/>
    </source>
</evidence>
<evidence type="ECO:0000256" key="8">
    <source>
        <dbReference type="ARBA" id="ARBA00023299"/>
    </source>
</evidence>
<dbReference type="UniPathway" id="UPA00135">
    <property type="reaction ID" value="UER00197"/>
</dbReference>
<dbReference type="FunFam" id="3.90.1150.10:FF:000006">
    <property type="entry name" value="Phosphoserine aminotransferase"/>
    <property type="match status" value="1"/>
</dbReference>
<evidence type="ECO:0000256" key="1">
    <source>
        <dbReference type="ARBA" id="ARBA00003483"/>
    </source>
</evidence>
<feature type="binding site" evidence="11">
    <location>
        <position position="151"/>
    </location>
    <ligand>
        <name>pyridoxal 5'-phosphate</name>
        <dbReference type="ChEBI" id="CHEBI:597326"/>
    </ligand>
</feature>
<comment type="catalytic activity">
    <reaction evidence="9 11">
        <text>4-(phosphooxy)-L-threonine + 2-oxoglutarate = (R)-3-hydroxy-2-oxo-4-phosphooxybutanoate + L-glutamate</text>
        <dbReference type="Rhea" id="RHEA:16573"/>
        <dbReference type="ChEBI" id="CHEBI:16810"/>
        <dbReference type="ChEBI" id="CHEBI:29985"/>
        <dbReference type="ChEBI" id="CHEBI:58452"/>
        <dbReference type="ChEBI" id="CHEBI:58538"/>
        <dbReference type="EC" id="2.6.1.52"/>
    </reaction>
</comment>
<dbReference type="PANTHER" id="PTHR43247:SF1">
    <property type="entry name" value="PHOSPHOSERINE AMINOTRANSFERASE"/>
    <property type="match status" value="1"/>
</dbReference>
<dbReference type="GO" id="GO:0005737">
    <property type="term" value="C:cytoplasm"/>
    <property type="evidence" value="ECO:0007669"/>
    <property type="project" value="UniProtKB-SubCell"/>
</dbReference>
<name>A0A109REC4_9LACT</name>
<evidence type="ECO:0000259" key="12">
    <source>
        <dbReference type="Pfam" id="PF00266"/>
    </source>
</evidence>
<dbReference type="RefSeq" id="WP_060778098.1">
    <property type="nucleotide sequence ID" value="NZ_CAJHLF010000010.1"/>
</dbReference>
<dbReference type="OrthoDB" id="9809412at2"/>
<keyword evidence="5 11" id="KW-0028">Amino-acid biosynthesis</keyword>
<comment type="subcellular location">
    <subcellularLocation>
        <location evidence="11">Cytoplasm</location>
    </subcellularLocation>
</comment>
<dbReference type="SUPFAM" id="SSF53383">
    <property type="entry name" value="PLP-dependent transferases"/>
    <property type="match status" value="1"/>
</dbReference>
<dbReference type="PANTHER" id="PTHR43247">
    <property type="entry name" value="PHOSPHOSERINE AMINOTRANSFERASE"/>
    <property type="match status" value="1"/>
</dbReference>
<gene>
    <name evidence="11 14" type="primary">serC</name>
    <name evidence="14" type="ORF">I6G68_06515</name>
    <name evidence="13" type="ORF">ODY43_01785</name>
</gene>
<comment type="subunit">
    <text evidence="11">Homodimer.</text>
</comment>
<dbReference type="GO" id="GO:0006564">
    <property type="term" value="P:L-serine biosynthetic process"/>
    <property type="evidence" value="ECO:0007669"/>
    <property type="project" value="UniProtKB-UniRule"/>
</dbReference>
<dbReference type="KEGG" id="aun:AWM73_03540"/>
<dbReference type="GeneID" id="35768244"/>
<accession>A0A109REC4</accession>
<comment type="pathway">
    <text evidence="2 11">Amino-acid biosynthesis; L-serine biosynthesis; L-serine from 3-phospho-D-glycerate: step 2/3.</text>
</comment>
<dbReference type="FunFam" id="3.40.640.10:FF:000010">
    <property type="entry name" value="Phosphoserine aminotransferase"/>
    <property type="match status" value="1"/>
</dbReference>
<dbReference type="GO" id="GO:0030170">
    <property type="term" value="F:pyridoxal phosphate binding"/>
    <property type="evidence" value="ECO:0007669"/>
    <property type="project" value="UniProtKB-UniRule"/>
</dbReference>
<keyword evidence="16" id="KW-1185">Reference proteome</keyword>
<keyword evidence="11" id="KW-0963">Cytoplasm</keyword>
<evidence type="ECO:0000256" key="6">
    <source>
        <dbReference type="ARBA" id="ARBA00022679"/>
    </source>
</evidence>
<comment type="similarity">
    <text evidence="3 11">Belongs to the class-V pyridoxal-phosphate-dependent aminotransferase family. SerC subfamily.</text>
</comment>
<dbReference type="InterPro" id="IPR015422">
    <property type="entry name" value="PyrdxlP-dep_Trfase_small"/>
</dbReference>
<evidence type="ECO:0000313" key="13">
    <source>
        <dbReference type="EMBL" id="MCY3052737.1"/>
    </source>
</evidence>
<evidence type="ECO:0000313" key="15">
    <source>
        <dbReference type="Proteomes" id="UP000594771"/>
    </source>
</evidence>
<dbReference type="InterPro" id="IPR000192">
    <property type="entry name" value="Aminotrans_V_dom"/>
</dbReference>
<reference evidence="14 15" key="1">
    <citation type="submission" date="2020-12" db="EMBL/GenBank/DDBJ databases">
        <title>FDA dAtabase for Regulatory Grade micrObial Sequences (FDA-ARGOS): Supporting development and validation of Infectious Disease Dx tests.</title>
        <authorList>
            <person name="Sproer C."/>
            <person name="Gronow S."/>
            <person name="Severitt S."/>
            <person name="Schroder I."/>
            <person name="Tallon L."/>
            <person name="Sadzewicz L."/>
            <person name="Zhao X."/>
            <person name="Boylan J."/>
            <person name="Ott S."/>
            <person name="Bowen H."/>
            <person name="Vavikolanu K."/>
            <person name="Mehta A."/>
            <person name="Aluvathingal J."/>
            <person name="Nadendla S."/>
            <person name="Lowell S."/>
            <person name="Myers T."/>
            <person name="Yan Y."/>
            <person name="Sichtig H."/>
        </authorList>
    </citation>
    <scope>NUCLEOTIDE SEQUENCE [LARGE SCALE GENOMIC DNA]</scope>
    <source>
        <strain evidence="14 15">FDAARGOS_911</strain>
    </source>
</reference>
<comment type="catalytic activity">
    <reaction evidence="10 11">
        <text>O-phospho-L-serine + 2-oxoglutarate = 3-phosphooxypyruvate + L-glutamate</text>
        <dbReference type="Rhea" id="RHEA:14329"/>
        <dbReference type="ChEBI" id="CHEBI:16810"/>
        <dbReference type="ChEBI" id="CHEBI:18110"/>
        <dbReference type="ChEBI" id="CHEBI:29985"/>
        <dbReference type="ChEBI" id="CHEBI:57524"/>
        <dbReference type="EC" id="2.6.1.52"/>
    </reaction>
</comment>
<evidence type="ECO:0000256" key="3">
    <source>
        <dbReference type="ARBA" id="ARBA00006904"/>
    </source>
</evidence>
<evidence type="ECO:0000313" key="16">
    <source>
        <dbReference type="Proteomes" id="UP001069145"/>
    </source>
</evidence>
<feature type="binding site" evidence="11">
    <location>
        <position position="194"/>
    </location>
    <ligand>
        <name>pyridoxal 5'-phosphate</name>
        <dbReference type="ChEBI" id="CHEBI:597326"/>
    </ligand>
</feature>
<feature type="domain" description="Aminotransferase class V" evidence="12">
    <location>
        <begin position="4"/>
        <end position="347"/>
    </location>
</feature>
<comment type="caution">
    <text evidence="11">Lacks conserved residue(s) required for the propagation of feature annotation.</text>
</comment>
<dbReference type="Proteomes" id="UP000594771">
    <property type="component" value="Chromosome"/>
</dbReference>
<dbReference type="NCBIfam" id="NF003764">
    <property type="entry name" value="PRK05355.1"/>
    <property type="match status" value="1"/>
</dbReference>
<proteinExistence type="inferred from homology"/>
<sequence>MTRVWNFSAGPATLPLEVLENVQENLVDYHGQGLSVLEMSHRSDSFQEVIEGAEALIRELLDVPSNYQVLFMQGGATLQFSALPLNLLKNGKAGYLIGGSWGEKAYKEADKLTAKATILASSKDDQYQKLPVLTDFNSSDYDYIHITSNNTIEGTQYRKYPDAKSPNLVADMSSDFLSHPVDVSRFALIYAGAQKNVGPAGVSVVIIRDDLLEDNGQVIPTYLDYKTHASKHSLYNTPPTFSIYVMRLVLEWIKNQGGLAAIDQINQRKAAKLYQAIDQSEIFINPVLPSDRSLMNIPFTSQDADIDQEFIQAAKEKGFINLKGHRSVGGMRASIYNAFPEAGVEALVEFMKDFESEVKHEKN</sequence>
<dbReference type="Gene3D" id="3.40.640.10">
    <property type="entry name" value="Type I PLP-dependent aspartate aminotransferase-like (Major domain)"/>
    <property type="match status" value="1"/>
</dbReference>
<dbReference type="Gene3D" id="3.90.1150.10">
    <property type="entry name" value="Aspartate Aminotransferase, domain 1"/>
    <property type="match status" value="1"/>
</dbReference>
<evidence type="ECO:0000256" key="9">
    <source>
        <dbReference type="ARBA" id="ARBA00047630"/>
    </source>
</evidence>
<keyword evidence="8 11" id="KW-0718">Serine biosynthesis</keyword>
<dbReference type="GO" id="GO:0004648">
    <property type="term" value="F:O-phospho-L-serine:2-oxoglutarate aminotransferase activity"/>
    <property type="evidence" value="ECO:0007669"/>
    <property type="project" value="UniProtKB-UniRule"/>
</dbReference>
<dbReference type="Proteomes" id="UP001069145">
    <property type="component" value="Unassembled WGS sequence"/>
</dbReference>
<dbReference type="HAMAP" id="MF_00160">
    <property type="entry name" value="SerC_aminotrans_5"/>
    <property type="match status" value="1"/>
</dbReference>
<protein>
    <recommendedName>
        <fullName evidence="11">Phosphoserine aminotransferase</fullName>
        <ecNumber evidence="11">2.6.1.52</ecNumber>
    </recommendedName>
    <alternativeName>
        <fullName evidence="11">Phosphohydroxythreonine aminotransferase</fullName>
        <shortName evidence="11">PSAT</shortName>
    </alternativeName>
</protein>
<dbReference type="PIRSF" id="PIRSF000525">
    <property type="entry name" value="SerC"/>
    <property type="match status" value="1"/>
</dbReference>
<dbReference type="NCBIfam" id="TIGR01364">
    <property type="entry name" value="serC_1"/>
    <property type="match status" value="1"/>
</dbReference>
<dbReference type="EMBL" id="CP065662">
    <property type="protein sequence ID" value="QPS01044.1"/>
    <property type="molecule type" value="Genomic_DNA"/>
</dbReference>